<dbReference type="Proteomes" id="UP000095751">
    <property type="component" value="Unassembled WGS sequence"/>
</dbReference>
<feature type="region of interest" description="Disordered" evidence="1">
    <location>
        <begin position="620"/>
        <end position="642"/>
    </location>
</feature>
<sequence>MKGWKMKLIRWQKVGKRSSSTAVASPINNNNVNINNKLNSCLKSSLLDSDDSISMRSGSKESSSSVFVSSGDDSSSSSVSADASSRHSIPSSNNVADTDDHDPIAGSANSCTSNSANTTCGSSNSSNKSRTRKKKIVRFDVVQIRKYERTISDNPCCSSGPPIGIGWKHGDIKIINIHEYEQSREYGRVTNLGMVLTREEREQLLMYWGVPIPLIAGSTRAASKAKHQRRQTVINTRKMFKLEKAMELASRKLKRALLIRSSSTTTTKKHATGTIDENNTDDDDDDDRLEEEGIIPESMAHLVSKSNNTLLLENDHRTAEDTMTASSYSLDDNENKETEQIHNIHVTEPDDDIIGKMDMSVKTGVTGKDANEVDKDVKDDDDYTLGATTLGNNSAYTTPSTIEMENFYRELELELFGDETELPSFVGQTLEVPLSKFTNTSSSNANANNNGMVMKEDTSYHSGTSNSNPQSAFVEKYRGVGPTPVFAADDEYRNCLCNYSPMYYNTNSAQQQHQQQQEIARTINYQHNNNYHNEVGEDDYNCHPFPNHPPQAGRYEPTHHSPVDSNITNNQRYHGHSFESAGSNNDLNTHTTQNRSMYGDPHPQRMISYPRSGIYEPMHRPMNNNGNNYRRRNGSFDDSTYNQTTTKNQFLQSSSHEAPMNENDYYNYRRRNGSFDDCTYNQTTTENQQSRHSPLDEIVLGLYK</sequence>
<evidence type="ECO:0000256" key="1">
    <source>
        <dbReference type="SAM" id="MobiDB-lite"/>
    </source>
</evidence>
<dbReference type="KEGG" id="fcy:FRACYDRAFT_239051"/>
<protein>
    <submittedName>
        <fullName evidence="2">Uncharacterized protein</fullName>
    </submittedName>
</protein>
<feature type="region of interest" description="Disordered" evidence="1">
    <location>
        <begin position="263"/>
        <end position="288"/>
    </location>
</feature>
<dbReference type="EMBL" id="KV784358">
    <property type="protein sequence ID" value="OEU16459.1"/>
    <property type="molecule type" value="Genomic_DNA"/>
</dbReference>
<feature type="compositionally biased region" description="Low complexity" evidence="1">
    <location>
        <begin position="52"/>
        <end position="88"/>
    </location>
</feature>
<dbReference type="OrthoDB" id="49105at2759"/>
<feature type="region of interest" description="Disordered" evidence="1">
    <location>
        <begin position="52"/>
        <end position="132"/>
    </location>
</feature>
<dbReference type="InParanoid" id="A0A1E7FE68"/>
<feature type="compositionally biased region" description="Polar residues" evidence="1">
    <location>
        <begin position="580"/>
        <end position="596"/>
    </location>
</feature>
<accession>A0A1E7FE68</accession>
<feature type="compositionally biased region" description="Low complexity" evidence="1">
    <location>
        <begin position="106"/>
        <end position="128"/>
    </location>
</feature>
<gene>
    <name evidence="2" type="ORF">FRACYDRAFT_239051</name>
</gene>
<dbReference type="AlphaFoldDB" id="A0A1E7FE68"/>
<feature type="compositionally biased region" description="Acidic residues" evidence="1">
    <location>
        <begin position="278"/>
        <end position="288"/>
    </location>
</feature>
<feature type="compositionally biased region" description="Polar residues" evidence="1">
    <location>
        <begin position="563"/>
        <end position="572"/>
    </location>
</feature>
<organism evidence="2 3">
    <name type="scientific">Fragilariopsis cylindrus CCMP1102</name>
    <dbReference type="NCBI Taxonomy" id="635003"/>
    <lineage>
        <taxon>Eukaryota</taxon>
        <taxon>Sar</taxon>
        <taxon>Stramenopiles</taxon>
        <taxon>Ochrophyta</taxon>
        <taxon>Bacillariophyta</taxon>
        <taxon>Bacillariophyceae</taxon>
        <taxon>Bacillariophycidae</taxon>
        <taxon>Bacillariales</taxon>
        <taxon>Bacillariaceae</taxon>
        <taxon>Fragilariopsis</taxon>
    </lineage>
</organism>
<keyword evidence="3" id="KW-1185">Reference proteome</keyword>
<evidence type="ECO:0000313" key="3">
    <source>
        <dbReference type="Proteomes" id="UP000095751"/>
    </source>
</evidence>
<proteinExistence type="predicted"/>
<evidence type="ECO:0000313" key="2">
    <source>
        <dbReference type="EMBL" id="OEU16459.1"/>
    </source>
</evidence>
<name>A0A1E7FE68_9STRA</name>
<reference evidence="2 3" key="1">
    <citation type="submission" date="2016-09" db="EMBL/GenBank/DDBJ databases">
        <title>Extensive genetic diversity and differential bi-allelic expression allows diatom success in the polar Southern Ocean.</title>
        <authorList>
            <consortium name="DOE Joint Genome Institute"/>
            <person name="Mock T."/>
            <person name="Otillar R.P."/>
            <person name="Strauss J."/>
            <person name="Dupont C."/>
            <person name="Frickenhaus S."/>
            <person name="Maumus F."/>
            <person name="Mcmullan M."/>
            <person name="Sanges R."/>
            <person name="Schmutz J."/>
            <person name="Toseland A."/>
            <person name="Valas R."/>
            <person name="Veluchamy A."/>
            <person name="Ward B.J."/>
            <person name="Allen A."/>
            <person name="Barry K."/>
            <person name="Falciatore A."/>
            <person name="Ferrante M."/>
            <person name="Fortunato A.E."/>
            <person name="Gloeckner G."/>
            <person name="Gruber A."/>
            <person name="Hipkin R."/>
            <person name="Janech M."/>
            <person name="Kroth P."/>
            <person name="Leese F."/>
            <person name="Lindquist E."/>
            <person name="Lyon B.R."/>
            <person name="Martin J."/>
            <person name="Mayer C."/>
            <person name="Parker M."/>
            <person name="Quesneville H."/>
            <person name="Raymond J."/>
            <person name="Uhlig C."/>
            <person name="Valentin K.U."/>
            <person name="Worden A.Z."/>
            <person name="Armbrust E.V."/>
            <person name="Bowler C."/>
            <person name="Green B."/>
            <person name="Moulton V."/>
            <person name="Van Oosterhout C."/>
            <person name="Grigoriev I."/>
        </authorList>
    </citation>
    <scope>NUCLEOTIDE SEQUENCE [LARGE SCALE GENOMIC DNA]</scope>
    <source>
        <strain evidence="2 3">CCMP1102</strain>
    </source>
</reference>
<feature type="region of interest" description="Disordered" evidence="1">
    <location>
        <begin position="530"/>
        <end position="605"/>
    </location>
</feature>